<protein>
    <submittedName>
        <fullName evidence="1">Uncharacterized protein</fullName>
    </submittedName>
</protein>
<name>A0ACC0UDV2_9AGAM</name>
<organism evidence="1 2">
    <name type="scientific">Russula earlei</name>
    <dbReference type="NCBI Taxonomy" id="71964"/>
    <lineage>
        <taxon>Eukaryota</taxon>
        <taxon>Fungi</taxon>
        <taxon>Dikarya</taxon>
        <taxon>Basidiomycota</taxon>
        <taxon>Agaricomycotina</taxon>
        <taxon>Agaricomycetes</taxon>
        <taxon>Russulales</taxon>
        <taxon>Russulaceae</taxon>
        <taxon>Russula</taxon>
    </lineage>
</organism>
<comment type="caution">
    <text evidence="1">The sequence shown here is derived from an EMBL/GenBank/DDBJ whole genome shotgun (WGS) entry which is preliminary data.</text>
</comment>
<dbReference type="Proteomes" id="UP001207468">
    <property type="component" value="Unassembled WGS sequence"/>
</dbReference>
<evidence type="ECO:0000313" key="2">
    <source>
        <dbReference type="Proteomes" id="UP001207468"/>
    </source>
</evidence>
<evidence type="ECO:0000313" key="1">
    <source>
        <dbReference type="EMBL" id="KAI9509691.1"/>
    </source>
</evidence>
<sequence length="175" mass="19860">MRNLLINPYDPASARIDFERPFATPPKVVVFFNYIDLDKGHNWRLKTSATDIDVNGFTLNIETWADTVLNAAQAFWIACPAERKQIYSASVNTTDIRPWNLPQLQQSRAITFGNVKFPKNPSIFVALNSFDIDFRTNFRIKAYIDGVTTTGLVWHIDSWHDTILYSAGASIIAFA</sequence>
<reference evidence="1" key="1">
    <citation type="submission" date="2021-03" db="EMBL/GenBank/DDBJ databases">
        <title>Evolutionary priming and transition to the ectomycorrhizal habit in an iconic lineage of mushroom-forming fungi: is preadaptation a requirement?</title>
        <authorList>
            <consortium name="DOE Joint Genome Institute"/>
            <person name="Looney B.P."/>
            <person name="Miyauchi S."/>
            <person name="Morin E."/>
            <person name="Drula E."/>
            <person name="Courty P.E."/>
            <person name="Chicoki N."/>
            <person name="Fauchery L."/>
            <person name="Kohler A."/>
            <person name="Kuo A."/>
            <person name="LaButti K."/>
            <person name="Pangilinan J."/>
            <person name="Lipzen A."/>
            <person name="Riley R."/>
            <person name="Andreopoulos W."/>
            <person name="He G."/>
            <person name="Johnson J."/>
            <person name="Barry K.W."/>
            <person name="Grigoriev I.V."/>
            <person name="Nagy L."/>
            <person name="Hibbett D."/>
            <person name="Henrissat B."/>
            <person name="Matheny P.B."/>
            <person name="Labbe J."/>
            <person name="Martin A.F."/>
        </authorList>
    </citation>
    <scope>NUCLEOTIDE SEQUENCE</scope>
    <source>
        <strain evidence="1">BPL698</strain>
    </source>
</reference>
<gene>
    <name evidence="1" type="ORF">F5148DRAFT_1185827</name>
</gene>
<dbReference type="EMBL" id="JAGFNK010000058">
    <property type="protein sequence ID" value="KAI9509691.1"/>
    <property type="molecule type" value="Genomic_DNA"/>
</dbReference>
<proteinExistence type="predicted"/>
<accession>A0ACC0UDV2</accession>
<keyword evidence="2" id="KW-1185">Reference proteome</keyword>